<dbReference type="PANTHER" id="PTHR43798">
    <property type="entry name" value="MONOACYLGLYCEROL LIPASE"/>
    <property type="match status" value="1"/>
</dbReference>
<sequence length="332" mass="37264">MTQTEEIKTKNRTRASKIGRLLLKIFGAILILIVLFLATTYIVNIFSNKSDLNKIEPYGQSATVDGKKLNVLIQGQGEETIVLLTGYGTAAPALDFKPLVDELAPYYKVAVVEPLGYGLSDDTTKERTSENMVSEIHEALQQLDIDRYILMGHSIAGIYGLEYVNKYGDEVTAFVGIDSSVPTQGGMDTEFPINMFKFLRQSGLGRLAMKVSGDPYAEIAAFDDETKEQLRLISLKNMYNSSMMNEMEHFNDNFIAARRLKFPADLPLLLFVQANNTDVEGWIPLHEEQTKDSVLGKMITVEGDHYLHHTKSKEIVQDFREYMKEVNAGAKE</sequence>
<dbReference type="InterPro" id="IPR050266">
    <property type="entry name" value="AB_hydrolase_sf"/>
</dbReference>
<keyword evidence="4" id="KW-1185">Reference proteome</keyword>
<feature type="transmembrane region" description="Helical" evidence="1">
    <location>
        <begin position="21"/>
        <end position="43"/>
    </location>
</feature>
<organism evidence="3 4">
    <name type="scientific">Paenibacillus segetis</name>
    <dbReference type="NCBI Taxonomy" id="1325360"/>
    <lineage>
        <taxon>Bacteria</taxon>
        <taxon>Bacillati</taxon>
        <taxon>Bacillota</taxon>
        <taxon>Bacilli</taxon>
        <taxon>Bacillales</taxon>
        <taxon>Paenibacillaceae</taxon>
        <taxon>Paenibacillus</taxon>
    </lineage>
</organism>
<dbReference type="PANTHER" id="PTHR43798:SF33">
    <property type="entry name" value="HYDROLASE, PUTATIVE (AFU_ORTHOLOGUE AFUA_2G14860)-RELATED"/>
    <property type="match status" value="1"/>
</dbReference>
<dbReference type="Gene3D" id="3.40.50.1820">
    <property type="entry name" value="alpha/beta hydrolase"/>
    <property type="match status" value="1"/>
</dbReference>
<dbReference type="EMBL" id="BMFT01000001">
    <property type="protein sequence ID" value="GGH11248.1"/>
    <property type="molecule type" value="Genomic_DNA"/>
</dbReference>
<dbReference type="GO" id="GO:0016787">
    <property type="term" value="F:hydrolase activity"/>
    <property type="evidence" value="ECO:0007669"/>
    <property type="project" value="UniProtKB-KW"/>
</dbReference>
<dbReference type="Proteomes" id="UP000659344">
    <property type="component" value="Unassembled WGS sequence"/>
</dbReference>
<accession>A0ABQ1Y3F7</accession>
<dbReference type="InterPro" id="IPR000073">
    <property type="entry name" value="AB_hydrolase_1"/>
</dbReference>
<dbReference type="InterPro" id="IPR029058">
    <property type="entry name" value="AB_hydrolase_fold"/>
</dbReference>
<dbReference type="RefSeq" id="WP_188535125.1">
    <property type="nucleotide sequence ID" value="NZ_BMFT01000001.1"/>
</dbReference>
<dbReference type="SUPFAM" id="SSF53474">
    <property type="entry name" value="alpha/beta-Hydrolases"/>
    <property type="match status" value="1"/>
</dbReference>
<dbReference type="Pfam" id="PF00561">
    <property type="entry name" value="Abhydrolase_1"/>
    <property type="match status" value="1"/>
</dbReference>
<feature type="domain" description="AB hydrolase-1" evidence="2">
    <location>
        <begin position="80"/>
        <end position="190"/>
    </location>
</feature>
<evidence type="ECO:0000313" key="3">
    <source>
        <dbReference type="EMBL" id="GGH11248.1"/>
    </source>
</evidence>
<keyword evidence="1" id="KW-0812">Transmembrane</keyword>
<reference evidence="4" key="1">
    <citation type="journal article" date="2019" name="Int. J. Syst. Evol. Microbiol.">
        <title>The Global Catalogue of Microorganisms (GCM) 10K type strain sequencing project: providing services to taxonomists for standard genome sequencing and annotation.</title>
        <authorList>
            <consortium name="The Broad Institute Genomics Platform"/>
            <consortium name="The Broad Institute Genome Sequencing Center for Infectious Disease"/>
            <person name="Wu L."/>
            <person name="Ma J."/>
        </authorList>
    </citation>
    <scope>NUCLEOTIDE SEQUENCE [LARGE SCALE GENOMIC DNA]</scope>
    <source>
        <strain evidence="4">CGMCC 1.12769</strain>
    </source>
</reference>
<protein>
    <submittedName>
        <fullName evidence="3">Alpha/beta hydrolase</fullName>
    </submittedName>
</protein>
<name>A0ABQ1Y3F7_9BACL</name>
<gene>
    <name evidence="3" type="ORF">GCM10008013_02960</name>
</gene>
<keyword evidence="1" id="KW-1133">Transmembrane helix</keyword>
<proteinExistence type="predicted"/>
<evidence type="ECO:0000313" key="4">
    <source>
        <dbReference type="Proteomes" id="UP000659344"/>
    </source>
</evidence>
<keyword evidence="1" id="KW-0472">Membrane</keyword>
<comment type="caution">
    <text evidence="3">The sequence shown here is derived from an EMBL/GenBank/DDBJ whole genome shotgun (WGS) entry which is preliminary data.</text>
</comment>
<evidence type="ECO:0000256" key="1">
    <source>
        <dbReference type="SAM" id="Phobius"/>
    </source>
</evidence>
<evidence type="ECO:0000259" key="2">
    <source>
        <dbReference type="Pfam" id="PF00561"/>
    </source>
</evidence>
<keyword evidence="3" id="KW-0378">Hydrolase</keyword>